<evidence type="ECO:0000256" key="3">
    <source>
        <dbReference type="ARBA" id="ARBA00010860"/>
    </source>
</evidence>
<dbReference type="Proteomes" id="UP000318405">
    <property type="component" value="Unassembled WGS sequence"/>
</dbReference>
<dbReference type="RefSeq" id="WP_143949958.1">
    <property type="nucleotide sequence ID" value="NZ_BAABMB010000003.1"/>
</dbReference>
<comment type="subcellular location">
    <subcellularLocation>
        <location evidence="2">Periplasm</location>
    </subcellularLocation>
</comment>
<keyword evidence="8" id="KW-0961">Cell wall biogenesis/degradation</keyword>
<evidence type="ECO:0000256" key="8">
    <source>
        <dbReference type="ARBA" id="ARBA00023316"/>
    </source>
</evidence>
<dbReference type="SUPFAM" id="SSF53187">
    <property type="entry name" value="Zn-dependent exopeptidases"/>
    <property type="match status" value="1"/>
</dbReference>
<keyword evidence="13" id="KW-1185">Reference proteome</keyword>
<dbReference type="InterPro" id="IPR021731">
    <property type="entry name" value="AMIN_dom"/>
</dbReference>
<evidence type="ECO:0000256" key="5">
    <source>
        <dbReference type="ARBA" id="ARBA00022729"/>
    </source>
</evidence>
<evidence type="ECO:0000256" key="4">
    <source>
        <dbReference type="ARBA" id="ARBA00011901"/>
    </source>
</evidence>
<protein>
    <recommendedName>
        <fullName evidence="9">N-acetylmuramoyl-L-alanine amidase AmiC</fullName>
        <ecNumber evidence="4">3.5.1.28</ecNumber>
    </recommendedName>
</protein>
<keyword evidence="7" id="KW-0378">Hydrolase</keyword>
<evidence type="ECO:0000256" key="6">
    <source>
        <dbReference type="ARBA" id="ARBA00022764"/>
    </source>
</evidence>
<dbReference type="SMART" id="SM00646">
    <property type="entry name" value="Ami_3"/>
    <property type="match status" value="1"/>
</dbReference>
<dbReference type="Pfam" id="PF01520">
    <property type="entry name" value="Amidase_3"/>
    <property type="match status" value="1"/>
</dbReference>
<name>A0A556AAX7_9BURK</name>
<evidence type="ECO:0000256" key="2">
    <source>
        <dbReference type="ARBA" id="ARBA00004418"/>
    </source>
</evidence>
<dbReference type="OrthoDB" id="9806267at2"/>
<dbReference type="GO" id="GO:0008745">
    <property type="term" value="F:N-acetylmuramoyl-L-alanine amidase activity"/>
    <property type="evidence" value="ECO:0007669"/>
    <property type="project" value="UniProtKB-EC"/>
</dbReference>
<dbReference type="InterPro" id="IPR002508">
    <property type="entry name" value="MurNAc-LAA_cat"/>
</dbReference>
<dbReference type="Pfam" id="PF11741">
    <property type="entry name" value="AMIN"/>
    <property type="match status" value="1"/>
</dbReference>
<feature type="region of interest" description="Disordered" evidence="10">
    <location>
        <begin position="1"/>
        <end position="30"/>
    </location>
</feature>
<dbReference type="GO" id="GO:0071555">
    <property type="term" value="P:cell wall organization"/>
    <property type="evidence" value="ECO:0007669"/>
    <property type="project" value="UniProtKB-KW"/>
</dbReference>
<gene>
    <name evidence="12" type="ORF">FOZ76_19515</name>
</gene>
<comment type="similarity">
    <text evidence="3">Belongs to the N-acetylmuramoyl-L-alanine amidase 3 family.</text>
</comment>
<dbReference type="EC" id="3.5.1.28" evidence="4"/>
<organism evidence="12 13">
    <name type="scientific">Verticiella sediminum</name>
    <dbReference type="NCBI Taxonomy" id="1247510"/>
    <lineage>
        <taxon>Bacteria</taxon>
        <taxon>Pseudomonadati</taxon>
        <taxon>Pseudomonadota</taxon>
        <taxon>Betaproteobacteria</taxon>
        <taxon>Burkholderiales</taxon>
        <taxon>Alcaligenaceae</taxon>
        <taxon>Verticiella</taxon>
    </lineage>
</organism>
<sequence>MAERIVPQRAQAPVGLAEPAAPDGSPAPFETRAAAPLQAGAAAPAAAPALPGIPSRRRLLAAAATLLVVPLVPRLAFAANIVAVRTWPADEYTRVTLELDRDLGTEHFTLANPNRLVVDLKGIDISPQLRDLVSKVQPNDPYIASVRVGQNTPGVVRLVFDLKQPIVPQVFTLKPIAEYQHRLVLDLYPTQARDPLMALVGPEDDPLARVIEELRIGTPEHSSPIAPAAPGTARPPSPPARPSGPPAVARVEPPSDPLRSESTSEAVLRATRPPPPPARTPSQRGRVITVMIDPGHGGEDPGAVGPTGLREKDVVLAIGQLLKERIDAMPGVRALMTRDRDFFVPLNTRVLKARQAQADLFVSIHADAFTRASANGSSVYALSQRGASSASARFLAQKENAADLIGGVNIGSQDQLIAKVLLDLSTTAQITDSIKLGGAVLEHIARINRLHKPRVEQANFAVLRSPDIPSVLVETAFISNPQEERQLRTPAYRAQMAAAILSGIQGYLAANPAIVNVASR</sequence>
<dbReference type="FunFam" id="3.40.630.40:FF:000001">
    <property type="entry name" value="N-acetylmuramoyl-L-alanine amidase"/>
    <property type="match status" value="1"/>
</dbReference>
<dbReference type="GO" id="GO:0030288">
    <property type="term" value="C:outer membrane-bounded periplasmic space"/>
    <property type="evidence" value="ECO:0007669"/>
    <property type="project" value="TreeGrafter"/>
</dbReference>
<dbReference type="Gene3D" id="3.40.630.40">
    <property type="entry name" value="Zn-dependent exopeptidases"/>
    <property type="match status" value="1"/>
</dbReference>
<comment type="catalytic activity">
    <reaction evidence="1">
        <text>Hydrolyzes the link between N-acetylmuramoyl residues and L-amino acid residues in certain cell-wall glycopeptides.</text>
        <dbReference type="EC" id="3.5.1.28"/>
    </reaction>
</comment>
<evidence type="ECO:0000256" key="1">
    <source>
        <dbReference type="ARBA" id="ARBA00001561"/>
    </source>
</evidence>
<evidence type="ECO:0000259" key="11">
    <source>
        <dbReference type="SMART" id="SM00646"/>
    </source>
</evidence>
<reference evidence="12 13" key="1">
    <citation type="submission" date="2019-07" db="EMBL/GenBank/DDBJ databases">
        <title>Qingshengfaniella alkalisoli gen. nov., sp. nov., isolated from saline soil.</title>
        <authorList>
            <person name="Xu L."/>
            <person name="Huang X.-X."/>
            <person name="Sun J.-Q."/>
        </authorList>
    </citation>
    <scope>NUCLEOTIDE SEQUENCE [LARGE SCALE GENOMIC DNA]</scope>
    <source>
        <strain evidence="12 13">DSM 27279</strain>
    </source>
</reference>
<evidence type="ECO:0000313" key="12">
    <source>
        <dbReference type="EMBL" id="TSH90044.1"/>
    </source>
</evidence>
<keyword evidence="5" id="KW-0732">Signal</keyword>
<feature type="domain" description="MurNAc-LAA" evidence="11">
    <location>
        <begin position="350"/>
        <end position="505"/>
    </location>
</feature>
<dbReference type="PANTHER" id="PTHR30404">
    <property type="entry name" value="N-ACETYLMURAMOYL-L-ALANINE AMIDASE"/>
    <property type="match status" value="1"/>
</dbReference>
<dbReference type="InterPro" id="IPR050695">
    <property type="entry name" value="N-acetylmuramoyl_amidase_3"/>
</dbReference>
<evidence type="ECO:0000256" key="9">
    <source>
        <dbReference type="ARBA" id="ARBA00074581"/>
    </source>
</evidence>
<dbReference type="Gene3D" id="2.60.40.3500">
    <property type="match status" value="1"/>
</dbReference>
<comment type="caution">
    <text evidence="12">The sequence shown here is derived from an EMBL/GenBank/DDBJ whole genome shotgun (WGS) entry which is preliminary data.</text>
</comment>
<dbReference type="GO" id="GO:0009253">
    <property type="term" value="P:peptidoglycan catabolic process"/>
    <property type="evidence" value="ECO:0007669"/>
    <property type="project" value="InterPro"/>
</dbReference>
<dbReference type="PANTHER" id="PTHR30404:SF0">
    <property type="entry name" value="N-ACETYLMURAMOYL-L-ALANINE AMIDASE AMIC"/>
    <property type="match status" value="1"/>
</dbReference>
<evidence type="ECO:0000313" key="13">
    <source>
        <dbReference type="Proteomes" id="UP000318405"/>
    </source>
</evidence>
<keyword evidence="6" id="KW-0574">Periplasm</keyword>
<dbReference type="EMBL" id="VLTJ01000039">
    <property type="protein sequence ID" value="TSH90044.1"/>
    <property type="molecule type" value="Genomic_DNA"/>
</dbReference>
<accession>A0A556AAX7</accession>
<proteinExistence type="inferred from homology"/>
<evidence type="ECO:0000256" key="10">
    <source>
        <dbReference type="SAM" id="MobiDB-lite"/>
    </source>
</evidence>
<feature type="compositionally biased region" description="Pro residues" evidence="10">
    <location>
        <begin position="233"/>
        <end position="245"/>
    </location>
</feature>
<dbReference type="CDD" id="cd02696">
    <property type="entry name" value="MurNAc-LAA"/>
    <property type="match status" value="1"/>
</dbReference>
<evidence type="ECO:0000256" key="7">
    <source>
        <dbReference type="ARBA" id="ARBA00022801"/>
    </source>
</evidence>
<feature type="region of interest" description="Disordered" evidence="10">
    <location>
        <begin position="219"/>
        <end position="286"/>
    </location>
</feature>
<dbReference type="AlphaFoldDB" id="A0A556AAX7"/>